<comment type="catalytic activity">
    <reaction evidence="5">
        <text>a (3R)-hydroxyacyl-[ACP] + NADP(+) = a 3-oxoacyl-[ACP] + NADPH + H(+)</text>
        <dbReference type="Rhea" id="RHEA:17397"/>
        <dbReference type="Rhea" id="RHEA-COMP:9916"/>
        <dbReference type="Rhea" id="RHEA-COMP:9945"/>
        <dbReference type="ChEBI" id="CHEBI:15378"/>
        <dbReference type="ChEBI" id="CHEBI:57783"/>
        <dbReference type="ChEBI" id="CHEBI:58349"/>
        <dbReference type="ChEBI" id="CHEBI:78776"/>
        <dbReference type="ChEBI" id="CHEBI:78827"/>
        <dbReference type="EC" id="1.1.1.100"/>
    </reaction>
    <physiologicalReaction direction="right-to-left" evidence="5">
        <dbReference type="Rhea" id="RHEA:17399"/>
    </physiologicalReaction>
</comment>
<evidence type="ECO:0000256" key="4">
    <source>
        <dbReference type="ARBA" id="ARBA00040781"/>
    </source>
</evidence>
<dbReference type="PANTHER" id="PTHR42879:SF2">
    <property type="entry name" value="3-OXOACYL-[ACYL-CARRIER-PROTEIN] REDUCTASE FABG"/>
    <property type="match status" value="1"/>
</dbReference>
<sequence>MNTLDGKVAVVTGGTGGIGRGVAVELAARGATVVINGRNPQKADAVLTEIRAAGATADFLAGDVLSKADMDDVLGETARRHGGVDIVIANAGGNDDEARSPEVRGPFADIDLARVTTFVGQAVAAKLLVVQSAVPYLRERGGGSVVFVTSEGGRTPTPGQTAISTFSGGLIQTSKLLSKELARDGIRVNAVCVTVVRDSPSWTAAFEREDGVSQHHRRQYEKIVERAPFGVAAPQDIGNVVAFLASEDARYLTGTIVSPTGGLTLH</sequence>
<dbReference type="RefSeq" id="WP_066474500.1">
    <property type="nucleotide sequence ID" value="NZ_CBCRUZ010000014.1"/>
</dbReference>
<evidence type="ECO:0000256" key="2">
    <source>
        <dbReference type="ARBA" id="ARBA00006484"/>
    </source>
</evidence>
<dbReference type="InterPro" id="IPR002347">
    <property type="entry name" value="SDR_fam"/>
</dbReference>
<dbReference type="SUPFAM" id="SSF51735">
    <property type="entry name" value="NAD(P)-binding Rossmann-fold domains"/>
    <property type="match status" value="1"/>
</dbReference>
<keyword evidence="3" id="KW-0964">Secreted</keyword>
<evidence type="ECO:0000313" key="7">
    <source>
        <dbReference type="Proteomes" id="UP000887023"/>
    </source>
</evidence>
<dbReference type="Proteomes" id="UP000887023">
    <property type="component" value="Chromosome"/>
</dbReference>
<evidence type="ECO:0000313" key="6">
    <source>
        <dbReference type="EMBL" id="QXQ14820.1"/>
    </source>
</evidence>
<comment type="subcellular location">
    <subcellularLocation>
        <location evidence="1">Secreted</location>
        <location evidence="1">Cell wall</location>
    </subcellularLocation>
</comment>
<dbReference type="Gene3D" id="3.40.50.720">
    <property type="entry name" value="NAD(P)-binding Rossmann-like Domain"/>
    <property type="match status" value="1"/>
</dbReference>
<protein>
    <recommendedName>
        <fullName evidence="4">3-oxoacyl-[acyl-carrier-protein] reductase MabA</fullName>
    </recommendedName>
</protein>
<dbReference type="Pfam" id="PF13561">
    <property type="entry name" value="adh_short_C2"/>
    <property type="match status" value="1"/>
</dbReference>
<keyword evidence="7" id="KW-1185">Reference proteome</keyword>
<evidence type="ECO:0000256" key="1">
    <source>
        <dbReference type="ARBA" id="ARBA00004191"/>
    </source>
</evidence>
<dbReference type="InterPro" id="IPR036291">
    <property type="entry name" value="NAD(P)-bd_dom_sf"/>
</dbReference>
<dbReference type="PANTHER" id="PTHR42879">
    <property type="entry name" value="3-OXOACYL-(ACYL-CARRIER-PROTEIN) REDUCTASE"/>
    <property type="match status" value="1"/>
</dbReference>
<proteinExistence type="inferred from homology"/>
<dbReference type="PRINTS" id="PR00081">
    <property type="entry name" value="GDHRDH"/>
</dbReference>
<evidence type="ECO:0000256" key="5">
    <source>
        <dbReference type="ARBA" id="ARBA00047400"/>
    </source>
</evidence>
<keyword evidence="3" id="KW-0134">Cell wall</keyword>
<gene>
    <name evidence="6" type="ORF">KV203_05415</name>
</gene>
<comment type="similarity">
    <text evidence="2">Belongs to the short-chain dehydrogenases/reductases (SDR) family.</text>
</comment>
<organism evidence="6 7">
    <name type="scientific">Skermania pinensis</name>
    <dbReference type="NCBI Taxonomy" id="39122"/>
    <lineage>
        <taxon>Bacteria</taxon>
        <taxon>Bacillati</taxon>
        <taxon>Actinomycetota</taxon>
        <taxon>Actinomycetes</taxon>
        <taxon>Mycobacteriales</taxon>
        <taxon>Gordoniaceae</taxon>
        <taxon>Skermania</taxon>
    </lineage>
</organism>
<evidence type="ECO:0000256" key="3">
    <source>
        <dbReference type="ARBA" id="ARBA00022512"/>
    </source>
</evidence>
<name>A0ABX8SEG5_9ACTN</name>
<dbReference type="EMBL" id="CP079105">
    <property type="protein sequence ID" value="QXQ14820.1"/>
    <property type="molecule type" value="Genomic_DNA"/>
</dbReference>
<reference evidence="6" key="1">
    <citation type="submission" date="2021-07" db="EMBL/GenBank/DDBJ databases">
        <title>Candidatus Kaistella beijingensis sp. nov. isolated from a municipal wastewater treatment plant is involved in sludge foaming.</title>
        <authorList>
            <person name="Song Y."/>
            <person name="Liu S.-J."/>
        </authorList>
    </citation>
    <scope>NUCLEOTIDE SEQUENCE</scope>
    <source>
        <strain evidence="6">DSM 43998</strain>
    </source>
</reference>
<dbReference type="InterPro" id="IPR050259">
    <property type="entry name" value="SDR"/>
</dbReference>
<accession>A0ABX8SEG5</accession>